<dbReference type="AlphaFoldDB" id="A0ABC9VRQ7"/>
<feature type="region of interest" description="Disordered" evidence="1">
    <location>
        <begin position="1"/>
        <end position="53"/>
    </location>
</feature>
<comment type="caution">
    <text evidence="2">The sequence shown here is derived from an EMBL/GenBank/DDBJ whole genome shotgun (WGS) entry which is preliminary data.</text>
</comment>
<evidence type="ECO:0000313" key="2">
    <source>
        <dbReference type="EMBL" id="GAB0175895.1"/>
    </source>
</evidence>
<sequence>MPEGHVAIQRDLNKLEKQDDKNLNKEVQEAEGPSPATLGRNSATNQSMLGDTQVESSFAEKDLGVLVDTKLHISQQCTLVAKMTNGILGCSRRSAASNFQKLSAHGPGQPATGGFA</sequence>
<dbReference type="PANTHER" id="PTHR33332">
    <property type="entry name" value="REVERSE TRANSCRIPTASE DOMAIN-CONTAINING PROTEIN"/>
    <property type="match status" value="1"/>
</dbReference>
<reference evidence="2 3" key="1">
    <citation type="submission" date="2024-06" db="EMBL/GenBank/DDBJ databases">
        <title>The draft genome of Grus japonensis, version 3.</title>
        <authorList>
            <person name="Nabeshima K."/>
            <person name="Suzuki S."/>
            <person name="Onuma M."/>
        </authorList>
    </citation>
    <scope>NUCLEOTIDE SEQUENCE [LARGE SCALE GENOMIC DNA]</scope>
    <source>
        <strain evidence="2 3">451A</strain>
    </source>
</reference>
<keyword evidence="3" id="KW-1185">Reference proteome</keyword>
<protein>
    <submittedName>
        <fullName evidence="2">Mitochondrial enolase superfamily member 1</fullName>
    </submittedName>
</protein>
<name>A0ABC9VRQ7_GRUJA</name>
<feature type="compositionally biased region" description="Polar residues" evidence="1">
    <location>
        <begin position="39"/>
        <end position="53"/>
    </location>
</feature>
<proteinExistence type="predicted"/>
<accession>A0ABC9VRQ7</accession>
<evidence type="ECO:0000313" key="3">
    <source>
        <dbReference type="Proteomes" id="UP001623348"/>
    </source>
</evidence>
<dbReference type="EMBL" id="BAAFJT010000001">
    <property type="protein sequence ID" value="GAB0175895.1"/>
    <property type="molecule type" value="Genomic_DNA"/>
</dbReference>
<evidence type="ECO:0000256" key="1">
    <source>
        <dbReference type="SAM" id="MobiDB-lite"/>
    </source>
</evidence>
<organism evidence="2 3">
    <name type="scientific">Grus japonensis</name>
    <name type="common">Japanese crane</name>
    <name type="synonym">Red-crowned crane</name>
    <dbReference type="NCBI Taxonomy" id="30415"/>
    <lineage>
        <taxon>Eukaryota</taxon>
        <taxon>Metazoa</taxon>
        <taxon>Chordata</taxon>
        <taxon>Craniata</taxon>
        <taxon>Vertebrata</taxon>
        <taxon>Euteleostomi</taxon>
        <taxon>Archelosauria</taxon>
        <taxon>Archosauria</taxon>
        <taxon>Dinosauria</taxon>
        <taxon>Saurischia</taxon>
        <taxon>Theropoda</taxon>
        <taxon>Coelurosauria</taxon>
        <taxon>Aves</taxon>
        <taxon>Neognathae</taxon>
        <taxon>Neoaves</taxon>
        <taxon>Gruiformes</taxon>
        <taxon>Gruidae</taxon>
        <taxon>Grus</taxon>
    </lineage>
</organism>
<feature type="compositionally biased region" description="Basic and acidic residues" evidence="1">
    <location>
        <begin position="11"/>
        <end position="28"/>
    </location>
</feature>
<gene>
    <name evidence="2" type="ORF">GRJ2_000054700</name>
</gene>
<dbReference type="Proteomes" id="UP001623348">
    <property type="component" value="Unassembled WGS sequence"/>
</dbReference>